<comment type="subcellular location">
    <subcellularLocation>
        <location evidence="6">Cytoplasm</location>
    </subcellularLocation>
</comment>
<dbReference type="UniPathway" id="UPA00538">
    <property type="reaction ID" value="UER00592"/>
</dbReference>
<keyword evidence="13" id="KW-1185">Reference proteome</keyword>
<keyword evidence="4 6" id="KW-0012">Acyltransferase</keyword>
<keyword evidence="2 6" id="KW-0963">Cytoplasm</keyword>
<feature type="domain" description="BPL/LPL catalytic" evidence="11">
    <location>
        <begin position="32"/>
        <end position="207"/>
    </location>
</feature>
<sequence length="225" mass="24558">MQHSSLIVRRLGLQSYETIWHAMQAFTNQRTPDTADEIWLVEHPPVYTQGQAGKPEHLLHTTSIPIVQSDRGGQVTYHGPGQLVFYPLLDVRRLGVGVRELVTALEQSVIRLLANYDIEAVARADAPGVYVNNAKIASLGLRIRHGRSFHGLALNVAMDLTPFQHINPCGYAGLAMTQCSSLGGPASVAEAAEGLLHTFTQQLGITQWQDGDAVVYAPACEETHD</sequence>
<dbReference type="InterPro" id="IPR020605">
    <property type="entry name" value="Octanoyltransferase_CS"/>
</dbReference>
<reference evidence="12 13" key="1">
    <citation type="submission" date="2020-08" db="EMBL/GenBank/DDBJ databases">
        <title>Genomic Encyclopedia of Type Strains, Phase IV (KMG-IV): sequencing the most valuable type-strain genomes for metagenomic binning, comparative biology and taxonomic classification.</title>
        <authorList>
            <person name="Goeker M."/>
        </authorList>
    </citation>
    <scope>NUCLEOTIDE SEQUENCE [LARGE SCALE GENOMIC DNA]</scope>
    <source>
        <strain evidence="12 13">DSM 22975</strain>
    </source>
</reference>
<evidence type="ECO:0000256" key="10">
    <source>
        <dbReference type="PIRSR" id="PIRSR016262-3"/>
    </source>
</evidence>
<gene>
    <name evidence="6" type="primary">lipB</name>
    <name evidence="12" type="ORF">HNR75_002613</name>
</gene>
<evidence type="ECO:0000256" key="6">
    <source>
        <dbReference type="HAMAP-Rule" id="MF_00013"/>
    </source>
</evidence>
<comment type="pathway">
    <text evidence="1 6 7">Protein modification; protein lipoylation via endogenous pathway; protein N(6)-(lipoyl)lysine from octanoyl-[acyl-carrier-protein]: step 1/2.</text>
</comment>
<evidence type="ECO:0000256" key="2">
    <source>
        <dbReference type="ARBA" id="ARBA00022490"/>
    </source>
</evidence>
<dbReference type="HAMAP" id="MF_00013">
    <property type="entry name" value="LipB"/>
    <property type="match status" value="1"/>
</dbReference>
<dbReference type="PROSITE" id="PS01313">
    <property type="entry name" value="LIPB"/>
    <property type="match status" value="1"/>
</dbReference>
<organism evidence="12 13">
    <name type="scientific">Tolumonas osonensis</name>
    <dbReference type="NCBI Taxonomy" id="675874"/>
    <lineage>
        <taxon>Bacteria</taxon>
        <taxon>Pseudomonadati</taxon>
        <taxon>Pseudomonadota</taxon>
        <taxon>Gammaproteobacteria</taxon>
        <taxon>Aeromonadales</taxon>
        <taxon>Aeromonadaceae</taxon>
        <taxon>Tolumonas</taxon>
    </lineage>
</organism>
<dbReference type="Proteomes" id="UP000585721">
    <property type="component" value="Unassembled WGS sequence"/>
</dbReference>
<feature type="binding site" evidence="6 9">
    <location>
        <begin position="71"/>
        <end position="78"/>
    </location>
    <ligand>
        <name>substrate</name>
    </ligand>
</feature>
<feature type="binding site" evidence="6 9">
    <location>
        <begin position="151"/>
        <end position="153"/>
    </location>
    <ligand>
        <name>substrate</name>
    </ligand>
</feature>
<evidence type="ECO:0000256" key="5">
    <source>
        <dbReference type="ARBA" id="ARBA00024732"/>
    </source>
</evidence>
<proteinExistence type="inferred from homology"/>
<dbReference type="InterPro" id="IPR004143">
    <property type="entry name" value="BPL_LPL_catalytic"/>
</dbReference>
<feature type="active site" description="Acyl-thioester intermediate" evidence="6 8">
    <location>
        <position position="169"/>
    </location>
</feature>
<dbReference type="RefSeq" id="WP_188027395.1">
    <property type="nucleotide sequence ID" value="NZ_JACHGR010000009.1"/>
</dbReference>
<dbReference type="NCBIfam" id="NF010922">
    <property type="entry name" value="PRK14342.1"/>
    <property type="match status" value="1"/>
</dbReference>
<keyword evidence="3 6" id="KW-0808">Transferase</keyword>
<comment type="caution">
    <text evidence="12">The sequence shown here is derived from an EMBL/GenBank/DDBJ whole genome shotgun (WGS) entry which is preliminary data.</text>
</comment>
<feature type="binding site" evidence="6 9">
    <location>
        <begin position="138"/>
        <end position="140"/>
    </location>
    <ligand>
        <name>substrate</name>
    </ligand>
</feature>
<accession>A0A841GC00</accession>
<comment type="function">
    <text evidence="5 6 7">Catalyzes the transfer of endogenously produced octanoic acid from octanoyl-acyl-carrier-protein onto the lipoyl domains of lipoate-dependent enzymes. Lipoyl-ACP can also act as a substrate although octanoyl-ACP is likely to be the physiological substrate.</text>
</comment>
<evidence type="ECO:0000313" key="13">
    <source>
        <dbReference type="Proteomes" id="UP000585721"/>
    </source>
</evidence>
<dbReference type="PANTHER" id="PTHR10993">
    <property type="entry name" value="OCTANOYLTRANSFERASE"/>
    <property type="match status" value="1"/>
</dbReference>
<feature type="site" description="Lowers pKa of active site Cys" evidence="6 10">
    <location>
        <position position="135"/>
    </location>
</feature>
<protein>
    <recommendedName>
        <fullName evidence="6 7">Octanoyltransferase</fullName>
        <ecNumber evidence="6 7">2.3.1.181</ecNumber>
    </recommendedName>
    <alternativeName>
        <fullName evidence="6">Lipoate-protein ligase B</fullName>
    </alternativeName>
    <alternativeName>
        <fullName evidence="6">Lipoyl/octanoyl transferase</fullName>
    </alternativeName>
    <alternativeName>
        <fullName evidence="6">Octanoyl-[acyl-carrier-protein]-protein N-octanoyltransferase</fullName>
    </alternativeName>
</protein>
<dbReference type="Gene3D" id="3.30.930.10">
    <property type="entry name" value="Bira Bifunctional Protein, Domain 2"/>
    <property type="match status" value="1"/>
</dbReference>
<comment type="similarity">
    <text evidence="6 7">Belongs to the LipB family.</text>
</comment>
<evidence type="ECO:0000256" key="8">
    <source>
        <dbReference type="PIRSR" id="PIRSR016262-1"/>
    </source>
</evidence>
<evidence type="ECO:0000256" key="9">
    <source>
        <dbReference type="PIRSR" id="PIRSR016262-2"/>
    </source>
</evidence>
<evidence type="ECO:0000256" key="4">
    <source>
        <dbReference type="ARBA" id="ARBA00023315"/>
    </source>
</evidence>
<comment type="catalytic activity">
    <reaction evidence="6 7">
        <text>octanoyl-[ACP] + L-lysyl-[protein] = N(6)-octanoyl-L-lysyl-[protein] + holo-[ACP] + H(+)</text>
        <dbReference type="Rhea" id="RHEA:17665"/>
        <dbReference type="Rhea" id="RHEA-COMP:9636"/>
        <dbReference type="Rhea" id="RHEA-COMP:9685"/>
        <dbReference type="Rhea" id="RHEA-COMP:9752"/>
        <dbReference type="Rhea" id="RHEA-COMP:9928"/>
        <dbReference type="ChEBI" id="CHEBI:15378"/>
        <dbReference type="ChEBI" id="CHEBI:29969"/>
        <dbReference type="ChEBI" id="CHEBI:64479"/>
        <dbReference type="ChEBI" id="CHEBI:78463"/>
        <dbReference type="ChEBI" id="CHEBI:78809"/>
        <dbReference type="EC" id="2.3.1.181"/>
    </reaction>
</comment>
<dbReference type="AlphaFoldDB" id="A0A841GC00"/>
<name>A0A841GC00_9GAMM</name>
<evidence type="ECO:0000313" key="12">
    <source>
        <dbReference type="EMBL" id="MBB6056674.1"/>
    </source>
</evidence>
<dbReference type="InterPro" id="IPR000544">
    <property type="entry name" value="Octanoyltransferase"/>
</dbReference>
<dbReference type="EC" id="2.3.1.181" evidence="6 7"/>
<evidence type="ECO:0000256" key="7">
    <source>
        <dbReference type="PIRNR" id="PIRNR016262"/>
    </source>
</evidence>
<dbReference type="PROSITE" id="PS51733">
    <property type="entry name" value="BPL_LPL_CATALYTIC"/>
    <property type="match status" value="1"/>
</dbReference>
<dbReference type="FunFam" id="3.30.930.10:FF:000020">
    <property type="entry name" value="Octanoyltransferase"/>
    <property type="match status" value="1"/>
</dbReference>
<evidence type="ECO:0000256" key="1">
    <source>
        <dbReference type="ARBA" id="ARBA00004821"/>
    </source>
</evidence>
<dbReference type="GO" id="GO:0009249">
    <property type="term" value="P:protein lipoylation"/>
    <property type="evidence" value="ECO:0007669"/>
    <property type="project" value="InterPro"/>
</dbReference>
<dbReference type="GO" id="GO:0033819">
    <property type="term" value="F:lipoyl(octanoyl) transferase activity"/>
    <property type="evidence" value="ECO:0007669"/>
    <property type="project" value="UniProtKB-EC"/>
</dbReference>
<evidence type="ECO:0000259" key="11">
    <source>
        <dbReference type="PROSITE" id="PS51733"/>
    </source>
</evidence>
<comment type="miscellaneous">
    <text evidence="6">In the reaction, the free carboxyl group of octanoic acid is attached via an amide linkage to the epsilon-amino group of a specific lysine residue of lipoyl domains of lipoate-dependent enzymes.</text>
</comment>
<dbReference type="SUPFAM" id="SSF55681">
    <property type="entry name" value="Class II aaRS and biotin synthetases"/>
    <property type="match status" value="1"/>
</dbReference>
<dbReference type="Pfam" id="PF21948">
    <property type="entry name" value="LplA-B_cat"/>
    <property type="match status" value="1"/>
</dbReference>
<dbReference type="EMBL" id="JACHGR010000009">
    <property type="protein sequence ID" value="MBB6056674.1"/>
    <property type="molecule type" value="Genomic_DNA"/>
</dbReference>
<dbReference type="PIRSF" id="PIRSF016262">
    <property type="entry name" value="LPLase"/>
    <property type="match status" value="1"/>
</dbReference>
<dbReference type="CDD" id="cd16444">
    <property type="entry name" value="LipB"/>
    <property type="match status" value="1"/>
</dbReference>
<dbReference type="InterPro" id="IPR045864">
    <property type="entry name" value="aa-tRNA-synth_II/BPL/LPL"/>
</dbReference>
<evidence type="ECO:0000256" key="3">
    <source>
        <dbReference type="ARBA" id="ARBA00022679"/>
    </source>
</evidence>
<dbReference type="GO" id="GO:0005737">
    <property type="term" value="C:cytoplasm"/>
    <property type="evidence" value="ECO:0007669"/>
    <property type="project" value="UniProtKB-SubCell"/>
</dbReference>
<dbReference type="NCBIfam" id="TIGR00214">
    <property type="entry name" value="lipB"/>
    <property type="match status" value="1"/>
</dbReference>
<dbReference type="PANTHER" id="PTHR10993:SF7">
    <property type="entry name" value="LIPOYLTRANSFERASE 2, MITOCHONDRIAL-RELATED"/>
    <property type="match status" value="1"/>
</dbReference>